<evidence type="ECO:0000256" key="2">
    <source>
        <dbReference type="ARBA" id="ARBA00022737"/>
    </source>
</evidence>
<keyword evidence="5" id="KW-0175">Coiled coil</keyword>
<evidence type="ECO:0000256" key="5">
    <source>
        <dbReference type="SAM" id="Coils"/>
    </source>
</evidence>
<evidence type="ECO:0000256" key="1">
    <source>
        <dbReference type="ARBA" id="ARBA00008894"/>
    </source>
</evidence>
<dbReference type="SUPFAM" id="SSF52058">
    <property type="entry name" value="L domain-like"/>
    <property type="match status" value="1"/>
</dbReference>
<keyword evidence="4" id="KW-0547">Nucleotide-binding</keyword>
<keyword evidence="2" id="KW-0677">Repeat</keyword>
<dbReference type="InterPro" id="IPR042197">
    <property type="entry name" value="Apaf_helical"/>
</dbReference>
<feature type="domain" description="Disease resistance protein At4g27190-like leucine-rich repeats" evidence="8">
    <location>
        <begin position="890"/>
        <end position="1008"/>
    </location>
</feature>
<feature type="domain" description="NB-ARC" evidence="7">
    <location>
        <begin position="241"/>
        <end position="405"/>
    </location>
</feature>
<dbReference type="Proteomes" id="UP000283530">
    <property type="component" value="Unassembled WGS sequence"/>
</dbReference>
<dbReference type="InterPro" id="IPR036388">
    <property type="entry name" value="WH-like_DNA-bd_sf"/>
</dbReference>
<dbReference type="InterPro" id="IPR027417">
    <property type="entry name" value="P-loop_NTPase"/>
</dbReference>
<evidence type="ECO:0000256" key="3">
    <source>
        <dbReference type="ARBA" id="ARBA00022821"/>
    </source>
</evidence>
<dbReference type="PANTHER" id="PTHR33463:SF183">
    <property type="entry name" value="NB-ARC DOMAIN DISEASE RESISTANCE PROTEIN"/>
    <property type="match status" value="1"/>
</dbReference>
<dbReference type="InterPro" id="IPR050905">
    <property type="entry name" value="Plant_NBS-LRR"/>
</dbReference>
<feature type="region of interest" description="Disordered" evidence="6">
    <location>
        <begin position="1"/>
        <end position="81"/>
    </location>
</feature>
<evidence type="ECO:0000259" key="9">
    <source>
        <dbReference type="Pfam" id="PF23559"/>
    </source>
</evidence>
<proteinExistence type="inferred from homology"/>
<comment type="similarity">
    <text evidence="1">Belongs to the disease resistance NB-LRR family.</text>
</comment>
<evidence type="ECO:0000259" key="7">
    <source>
        <dbReference type="Pfam" id="PF00931"/>
    </source>
</evidence>
<dbReference type="AlphaFoldDB" id="A0A443PC54"/>
<evidence type="ECO:0000256" key="6">
    <source>
        <dbReference type="SAM" id="MobiDB-lite"/>
    </source>
</evidence>
<dbReference type="InterPro" id="IPR057135">
    <property type="entry name" value="At4g27190-like_LRR"/>
</dbReference>
<evidence type="ECO:0000259" key="8">
    <source>
        <dbReference type="Pfam" id="PF23247"/>
    </source>
</evidence>
<dbReference type="InterPro" id="IPR032675">
    <property type="entry name" value="LRR_dom_sf"/>
</dbReference>
<dbReference type="Gene3D" id="3.80.10.10">
    <property type="entry name" value="Ribonuclease Inhibitor"/>
    <property type="match status" value="2"/>
</dbReference>
<name>A0A443PC54_9MAGN</name>
<feature type="compositionally biased region" description="Basic and acidic residues" evidence="6">
    <location>
        <begin position="23"/>
        <end position="57"/>
    </location>
</feature>
<dbReference type="EMBL" id="QPKB01000007">
    <property type="protein sequence ID" value="RWR88338.1"/>
    <property type="molecule type" value="Genomic_DNA"/>
</dbReference>
<dbReference type="InterPro" id="IPR058922">
    <property type="entry name" value="WHD_DRP"/>
</dbReference>
<dbReference type="GO" id="GO:0005524">
    <property type="term" value="F:ATP binding"/>
    <property type="evidence" value="ECO:0007669"/>
    <property type="project" value="UniProtKB-KW"/>
</dbReference>
<dbReference type="Gene3D" id="1.10.10.10">
    <property type="entry name" value="Winged helix-like DNA-binding domain superfamily/Winged helix DNA-binding domain"/>
    <property type="match status" value="1"/>
</dbReference>
<dbReference type="FunFam" id="1.10.10.10:FF:000322">
    <property type="entry name" value="Probable disease resistance protein At1g63360"/>
    <property type="match status" value="1"/>
</dbReference>
<dbReference type="FunFam" id="3.40.50.300:FF:001091">
    <property type="entry name" value="Probable disease resistance protein At1g61300"/>
    <property type="match status" value="1"/>
</dbReference>
<accession>A0A443PC54</accession>
<gene>
    <name evidence="11" type="ORF">CKAN_01733700</name>
</gene>
<dbReference type="Pfam" id="PF00931">
    <property type="entry name" value="NB-ARC"/>
    <property type="match status" value="1"/>
</dbReference>
<dbReference type="Gene3D" id="3.40.50.300">
    <property type="entry name" value="P-loop containing nucleotide triphosphate hydrolases"/>
    <property type="match status" value="1"/>
</dbReference>
<reference evidence="11 12" key="1">
    <citation type="journal article" date="2019" name="Nat. Plants">
        <title>Stout camphor tree genome fills gaps in understanding of flowering plant genome evolution.</title>
        <authorList>
            <person name="Chaw S.M."/>
            <person name="Liu Y.C."/>
            <person name="Wu Y.W."/>
            <person name="Wang H.Y."/>
            <person name="Lin C.I."/>
            <person name="Wu C.S."/>
            <person name="Ke H.M."/>
            <person name="Chang L.Y."/>
            <person name="Hsu C.Y."/>
            <person name="Yang H.T."/>
            <person name="Sudianto E."/>
            <person name="Hsu M.H."/>
            <person name="Wu K.P."/>
            <person name="Wang L.N."/>
            <person name="Leebens-Mack J.H."/>
            <person name="Tsai I.J."/>
        </authorList>
    </citation>
    <scope>NUCLEOTIDE SEQUENCE [LARGE SCALE GENOMIC DNA]</scope>
    <source>
        <strain evidence="12">cv. Chaw 1501</strain>
        <tissue evidence="11">Young leaves</tissue>
    </source>
</reference>
<feature type="compositionally biased region" description="Basic residues" evidence="6">
    <location>
        <begin position="1"/>
        <end position="22"/>
    </location>
</feature>
<dbReference type="Gene3D" id="1.10.8.430">
    <property type="entry name" value="Helical domain of apoptotic protease-activating factors"/>
    <property type="match status" value="1"/>
</dbReference>
<dbReference type="GO" id="GO:0006952">
    <property type="term" value="P:defense response"/>
    <property type="evidence" value="ECO:0007669"/>
    <property type="project" value="UniProtKB-KW"/>
</dbReference>
<feature type="domain" description="Disease resistance protein winged helix" evidence="9">
    <location>
        <begin position="492"/>
        <end position="561"/>
    </location>
</feature>
<evidence type="ECO:0000259" key="10">
    <source>
        <dbReference type="Pfam" id="PF23598"/>
    </source>
</evidence>
<dbReference type="InterPro" id="IPR055414">
    <property type="entry name" value="LRR_R13L4/SHOC2-like"/>
</dbReference>
<organism evidence="11 12">
    <name type="scientific">Cinnamomum micranthum f. kanehirae</name>
    <dbReference type="NCBI Taxonomy" id="337451"/>
    <lineage>
        <taxon>Eukaryota</taxon>
        <taxon>Viridiplantae</taxon>
        <taxon>Streptophyta</taxon>
        <taxon>Embryophyta</taxon>
        <taxon>Tracheophyta</taxon>
        <taxon>Spermatophyta</taxon>
        <taxon>Magnoliopsida</taxon>
        <taxon>Magnoliidae</taxon>
        <taxon>Laurales</taxon>
        <taxon>Lauraceae</taxon>
        <taxon>Cinnamomum</taxon>
    </lineage>
</organism>
<evidence type="ECO:0000313" key="11">
    <source>
        <dbReference type="EMBL" id="RWR88338.1"/>
    </source>
</evidence>
<dbReference type="Pfam" id="PF23598">
    <property type="entry name" value="LRR_14"/>
    <property type="match status" value="1"/>
</dbReference>
<evidence type="ECO:0000256" key="4">
    <source>
        <dbReference type="ARBA" id="ARBA00022840"/>
    </source>
</evidence>
<dbReference type="GO" id="GO:0043531">
    <property type="term" value="F:ADP binding"/>
    <property type="evidence" value="ECO:0007669"/>
    <property type="project" value="InterPro"/>
</dbReference>
<protein>
    <submittedName>
        <fullName evidence="11">Putative disease resistance protein</fullName>
    </submittedName>
</protein>
<dbReference type="Pfam" id="PF23247">
    <property type="entry name" value="LRR_RPS2"/>
    <property type="match status" value="1"/>
</dbReference>
<feature type="domain" description="Disease resistance R13L4/SHOC-2-like LRR" evidence="10">
    <location>
        <begin position="640"/>
        <end position="801"/>
    </location>
</feature>
<dbReference type="OrthoDB" id="1658288at2759"/>
<comment type="caution">
    <text evidence="11">The sequence shown here is derived from an EMBL/GenBank/DDBJ whole genome shotgun (WGS) entry which is preliminary data.</text>
</comment>
<dbReference type="SUPFAM" id="SSF52540">
    <property type="entry name" value="P-loop containing nucleoside triphosphate hydrolases"/>
    <property type="match status" value="1"/>
</dbReference>
<dbReference type="InterPro" id="IPR002182">
    <property type="entry name" value="NB-ARC"/>
</dbReference>
<keyword evidence="4" id="KW-0067">ATP-binding</keyword>
<dbReference type="PRINTS" id="PR00364">
    <property type="entry name" value="DISEASERSIST"/>
</dbReference>
<evidence type="ECO:0000313" key="12">
    <source>
        <dbReference type="Proteomes" id="UP000283530"/>
    </source>
</evidence>
<dbReference type="PANTHER" id="PTHR33463">
    <property type="entry name" value="NB-ARC DOMAIN-CONTAINING PROTEIN-RELATED"/>
    <property type="match status" value="1"/>
</dbReference>
<keyword evidence="12" id="KW-1185">Reference proteome</keyword>
<feature type="coiled-coil region" evidence="5">
    <location>
        <begin position="112"/>
        <end position="153"/>
    </location>
</feature>
<sequence>MKRSPWRRKLKRRKVMKEKRRKVMEEKREGRRINPYEGLERRKKENCKGGDEEKQESLWRIGEEEEEEKKEARGREKRRNKKSFSLTCLASSLMENIFKWISPQISEEVSYVRNLKRNVEDLMEQAKTLKAQCDDMESEGREASRKRMRLTNQSQTWLGHARANLTEIENIKSEFDRRQASTIKFFSNLSSTYTLGKRVVEKLESVRQDLNKRSGIKLLAMSSPPRVMEMDVPTVGQSSSQQTIEKIWDLLHDEHTSVICVYGMGGIGKTTLMKAINNKLQATGEFDYVIWVTVSKELNLQRIQKEIMRRLHLKFDEDDSYNSRSMQLHQYLTDKRCMLILDDLWDCIDLYTVGIPPNKNNRSRTAITTRLFQVCNDMKADAKIRVNALTEAEAWDLFAANVGEEVAHQLDIKDIAKNVAMECGGLPLAIIVVAKAMQGEKKKELWEDALRALRASVPEIRGMEPQVFRPLKLSYDDLRDEKVKMCFLYCSLFPEDYEIGVKRLVDLWIMEGFIDNVDSLVDASNKGHRIIEDLKRRCLLEEGIQDDGVCVKMHDIIRDLALYIASSSCNEGPKFLVKANVGLNEPPPEGTWREFERISLMRNVITELPIKPECLNLISLFLSENGRITAVPHSFFELMPALQVLDLSNTTITSLLVSSHSLLNLRALNLRHCYKLTEVPLLGQLKELQFLDVKSSSIRSLPKEMQNLVKLKKLNMSEIFDSLTIPSNVISGLASLEDLRMHGTNVNWAKGSELAVENDVTLGEVEKLKRLTILKITIQDFDCVENDVFLQQLPKLEKFKVVIGPSGVNPLNILDCMKKVHIYGGNIYSCEVEVMVTHTEGLELFDADVKDVSQLVGVANGLRMLTIDWCRKMECILDWSDVGENALQNIEKLRLSLSSLQKLFKGEVPQRCLRKLNEIVLGGCNNLKSLFSSEMVQNLDQLQTLRVMNCNGLEKIIEGHDKSLPENPFPQLRNFVLFRLPKLNSIIRRDTLALPSLIKLEIFECPNLWLPKRPDTPDWPSITPGNATWQANSQQSEQMQRIHPYKSSHTCCQMKNRIRKSHDKNKSN</sequence>
<dbReference type="FunFam" id="1.10.8.430:FF:000003">
    <property type="entry name" value="Probable disease resistance protein At5g66910"/>
    <property type="match status" value="1"/>
</dbReference>
<dbReference type="Pfam" id="PF23559">
    <property type="entry name" value="WHD_DRP"/>
    <property type="match status" value="1"/>
</dbReference>
<keyword evidence="3" id="KW-0611">Plant defense</keyword>